<dbReference type="AlphaFoldDB" id="A0A7W6H8C1"/>
<dbReference type="InterPro" id="IPR000073">
    <property type="entry name" value="AB_hydrolase_1"/>
</dbReference>
<dbReference type="Pfam" id="PF00561">
    <property type="entry name" value="Abhydrolase_1"/>
    <property type="match status" value="2"/>
</dbReference>
<dbReference type="Gene3D" id="3.40.50.1820">
    <property type="entry name" value="alpha/beta hydrolase"/>
    <property type="match status" value="1"/>
</dbReference>
<dbReference type="PRINTS" id="PR00111">
    <property type="entry name" value="ABHYDROLASE"/>
</dbReference>
<reference evidence="2 3" key="1">
    <citation type="submission" date="2020-08" db="EMBL/GenBank/DDBJ databases">
        <title>Genomic Encyclopedia of Type Strains, Phase IV (KMG-IV): sequencing the most valuable type-strain genomes for metagenomic binning, comparative biology and taxonomic classification.</title>
        <authorList>
            <person name="Goeker M."/>
        </authorList>
    </citation>
    <scope>NUCLEOTIDE SEQUENCE [LARGE SCALE GENOMIC DNA]</scope>
    <source>
        <strain evidence="2 3">DSM 102238</strain>
    </source>
</reference>
<dbReference type="EMBL" id="JACIEK010000017">
    <property type="protein sequence ID" value="MBB4000283.1"/>
    <property type="molecule type" value="Genomic_DNA"/>
</dbReference>
<proteinExistence type="predicted"/>
<dbReference type="PANTHER" id="PTHR43689">
    <property type="entry name" value="HYDROLASE"/>
    <property type="match status" value="1"/>
</dbReference>
<dbReference type="SUPFAM" id="SSF53474">
    <property type="entry name" value="alpha/beta-Hydrolases"/>
    <property type="match status" value="1"/>
</dbReference>
<evidence type="ECO:0000259" key="1">
    <source>
        <dbReference type="Pfam" id="PF00561"/>
    </source>
</evidence>
<name>A0A7W6H8C1_9HYPH</name>
<comment type="caution">
    <text evidence="2">The sequence shown here is derived from an EMBL/GenBank/DDBJ whole genome shotgun (WGS) entry which is preliminary data.</text>
</comment>
<evidence type="ECO:0000313" key="2">
    <source>
        <dbReference type="EMBL" id="MBB4000283.1"/>
    </source>
</evidence>
<protein>
    <submittedName>
        <fullName evidence="2">Pimeloyl-ACP methyl ester carboxylesterase</fullName>
    </submittedName>
</protein>
<accession>A0A7W6H8C1</accession>
<dbReference type="InterPro" id="IPR029058">
    <property type="entry name" value="AB_hydrolase_fold"/>
</dbReference>
<evidence type="ECO:0000313" key="3">
    <source>
        <dbReference type="Proteomes" id="UP000542776"/>
    </source>
</evidence>
<gene>
    <name evidence="2" type="ORF">GGR04_004159</name>
</gene>
<dbReference type="Proteomes" id="UP000542776">
    <property type="component" value="Unassembled WGS sequence"/>
</dbReference>
<dbReference type="PANTHER" id="PTHR43689:SF8">
    <property type="entry name" value="ALPHA_BETA-HYDROLASES SUPERFAMILY PROTEIN"/>
    <property type="match status" value="1"/>
</dbReference>
<organism evidence="2 3">
    <name type="scientific">Aureimonas pseudogalii</name>
    <dbReference type="NCBI Taxonomy" id="1744844"/>
    <lineage>
        <taxon>Bacteria</taxon>
        <taxon>Pseudomonadati</taxon>
        <taxon>Pseudomonadota</taxon>
        <taxon>Alphaproteobacteria</taxon>
        <taxon>Hyphomicrobiales</taxon>
        <taxon>Aurantimonadaceae</taxon>
        <taxon>Aureimonas</taxon>
    </lineage>
</organism>
<sequence>MVRDVKFIRIDGARIELRKVAGAGTPILLLHEALGSLSLWDTFPERLAAATGHPVIVWSRQGFGRSDPLPEPPGTDFLERAADQTLALMHALGIDEAHLYGHSDGTAIALLVAASAPERVKSLVLEAPHVTVEPGALQAIERMRERFDTGDLRERLARHHDNPDAVFWNWAGIWLNPHFRDWSIEGSLQAVRAPTLLFHGQDDTYFSIDQMRRIEALVSSAKAIIIADCGHSPFRERPDLVVTAVTRHVLAAGAESSPSR</sequence>
<feature type="domain" description="AB hydrolase-1" evidence="1">
    <location>
        <begin position="178"/>
        <end position="237"/>
    </location>
</feature>
<keyword evidence="3" id="KW-1185">Reference proteome</keyword>
<dbReference type="RefSeq" id="WP_183201998.1">
    <property type="nucleotide sequence ID" value="NZ_JACIEK010000017.1"/>
</dbReference>
<feature type="domain" description="AB hydrolase-1" evidence="1">
    <location>
        <begin position="26"/>
        <end position="149"/>
    </location>
</feature>